<organism evidence="1 2">
    <name type="scientific">Arthrobacter subterraneus</name>
    <dbReference type="NCBI Taxonomy" id="335973"/>
    <lineage>
        <taxon>Bacteria</taxon>
        <taxon>Bacillati</taxon>
        <taxon>Actinomycetota</taxon>
        <taxon>Actinomycetes</taxon>
        <taxon>Micrococcales</taxon>
        <taxon>Micrococcaceae</taxon>
        <taxon>Arthrobacter</taxon>
    </lineage>
</organism>
<dbReference type="OrthoDB" id="9799036at2"/>
<accession>A0A1G8H6N0</accession>
<dbReference type="PANTHER" id="PTHR31793:SF24">
    <property type="entry name" value="LONG-CHAIN ACYL-COA THIOESTERASE FADM"/>
    <property type="match status" value="1"/>
</dbReference>
<dbReference type="Gene3D" id="3.10.129.10">
    <property type="entry name" value="Hotdog Thioesterase"/>
    <property type="match status" value="1"/>
</dbReference>
<sequence length="155" mass="16976">MDAHQIITCEIPMRWGDMDAYGHINNVQVVRLLEEARIHAFGPPGGTAALGQDPPVPLFSSVAAGVQALVVEHRIKYTATLDYRNLPLKIRVWIANLGAASLDIAYRIHDPHTDRLCVKAQTTLAFVEGGSGSLLRITPEQKRQVAPYIGPSLFP</sequence>
<keyword evidence="2" id="KW-1185">Reference proteome</keyword>
<dbReference type="SUPFAM" id="SSF54637">
    <property type="entry name" value="Thioesterase/thiol ester dehydrase-isomerase"/>
    <property type="match status" value="1"/>
</dbReference>
<evidence type="ECO:0000313" key="1">
    <source>
        <dbReference type="EMBL" id="SDI02292.1"/>
    </source>
</evidence>
<dbReference type="AlphaFoldDB" id="A0A1G8H6N0"/>
<dbReference type="CDD" id="cd00586">
    <property type="entry name" value="4HBT"/>
    <property type="match status" value="1"/>
</dbReference>
<dbReference type="EMBL" id="FNDT01000005">
    <property type="protein sequence ID" value="SDI02292.1"/>
    <property type="molecule type" value="Genomic_DNA"/>
</dbReference>
<protein>
    <submittedName>
        <fullName evidence="1">Acyl-CoA thioester hydrolase</fullName>
    </submittedName>
</protein>
<dbReference type="Pfam" id="PF13279">
    <property type="entry name" value="4HBT_2"/>
    <property type="match status" value="1"/>
</dbReference>
<dbReference type="GO" id="GO:0047617">
    <property type="term" value="F:fatty acyl-CoA hydrolase activity"/>
    <property type="evidence" value="ECO:0007669"/>
    <property type="project" value="TreeGrafter"/>
</dbReference>
<dbReference type="Proteomes" id="UP000199258">
    <property type="component" value="Unassembled WGS sequence"/>
</dbReference>
<gene>
    <name evidence="1" type="ORF">SAMN04488693_10596</name>
</gene>
<dbReference type="InterPro" id="IPR050563">
    <property type="entry name" value="4-hydroxybenzoyl-CoA_TE"/>
</dbReference>
<reference evidence="1 2" key="1">
    <citation type="submission" date="2016-10" db="EMBL/GenBank/DDBJ databases">
        <authorList>
            <person name="de Groot N.N."/>
        </authorList>
    </citation>
    <scope>NUCLEOTIDE SEQUENCE [LARGE SCALE GENOMIC DNA]</scope>
    <source>
        <strain evidence="1 2">NP_1H</strain>
    </source>
</reference>
<proteinExistence type="predicted"/>
<evidence type="ECO:0000313" key="2">
    <source>
        <dbReference type="Proteomes" id="UP000199258"/>
    </source>
</evidence>
<dbReference type="PANTHER" id="PTHR31793">
    <property type="entry name" value="4-HYDROXYBENZOYL-COA THIOESTERASE FAMILY MEMBER"/>
    <property type="match status" value="1"/>
</dbReference>
<dbReference type="STRING" id="335973.SAMN04488693_10596"/>
<keyword evidence="1" id="KW-0378">Hydrolase</keyword>
<dbReference type="InterPro" id="IPR029069">
    <property type="entry name" value="HotDog_dom_sf"/>
</dbReference>
<name>A0A1G8H6N0_9MICC</name>
<dbReference type="RefSeq" id="WP_090585672.1">
    <property type="nucleotide sequence ID" value="NZ_FNDT01000005.1"/>
</dbReference>